<sequence>MIRFDRFTPVESIVDHLANCFTYDLSPKAFLETFFNPRPVISCSTECKPIQTQTFFMLRQNDVSLLVTLTSIPHLNITEKIIDPKCNKFVFKMNFETSI</sequence>
<evidence type="ECO:0000256" key="1">
    <source>
        <dbReference type="ARBA" id="ARBA00004651"/>
    </source>
</evidence>
<evidence type="ECO:0000256" key="6">
    <source>
        <dbReference type="ARBA" id="ARBA00025718"/>
    </source>
</evidence>
<dbReference type="EMBL" id="CAEY01000617">
    <property type="status" value="NOT_ANNOTATED_CDS"/>
    <property type="molecule type" value="Genomic_DNA"/>
</dbReference>
<dbReference type="HOGENOM" id="CLU_118158_1_0_1"/>
<accession>T1KVY5</accession>
<comment type="similarity">
    <text evidence="6">Belongs to the Vang family.</text>
</comment>
<dbReference type="eggNOG" id="KOG3814">
    <property type="taxonomic scope" value="Eukaryota"/>
</dbReference>
<evidence type="ECO:0000256" key="3">
    <source>
        <dbReference type="ARBA" id="ARBA00022692"/>
    </source>
</evidence>
<dbReference type="AlphaFoldDB" id="T1KVY5"/>
<name>T1KVY5_TETUR</name>
<comment type="subcellular location">
    <subcellularLocation>
        <location evidence="1">Cell membrane</location>
        <topology evidence="1">Multi-pass membrane protein</topology>
    </subcellularLocation>
</comment>
<protein>
    <submittedName>
        <fullName evidence="7">Uncharacterized protein</fullName>
    </submittedName>
</protein>
<organism evidence="7 8">
    <name type="scientific">Tetranychus urticae</name>
    <name type="common">Two-spotted spider mite</name>
    <dbReference type="NCBI Taxonomy" id="32264"/>
    <lineage>
        <taxon>Eukaryota</taxon>
        <taxon>Metazoa</taxon>
        <taxon>Ecdysozoa</taxon>
        <taxon>Arthropoda</taxon>
        <taxon>Chelicerata</taxon>
        <taxon>Arachnida</taxon>
        <taxon>Acari</taxon>
        <taxon>Acariformes</taxon>
        <taxon>Trombidiformes</taxon>
        <taxon>Prostigmata</taxon>
        <taxon>Eleutherengona</taxon>
        <taxon>Raphignathae</taxon>
        <taxon>Tetranychoidea</taxon>
        <taxon>Tetranychidae</taxon>
        <taxon>Tetranychus</taxon>
    </lineage>
</organism>
<keyword evidence="3" id="KW-0812">Transmembrane</keyword>
<dbReference type="PANTHER" id="PTHR20886">
    <property type="entry name" value="VANG-LIKE PROTEIN"/>
    <property type="match status" value="1"/>
</dbReference>
<dbReference type="Pfam" id="PF06638">
    <property type="entry name" value="Strabismus"/>
    <property type="match status" value="1"/>
</dbReference>
<evidence type="ECO:0000256" key="5">
    <source>
        <dbReference type="ARBA" id="ARBA00023136"/>
    </source>
</evidence>
<keyword evidence="2" id="KW-1003">Cell membrane</keyword>
<dbReference type="EnsemblMetazoa" id="tetur23g02290.1">
    <property type="protein sequence ID" value="tetur23g02290.1"/>
    <property type="gene ID" value="tetur23g02290"/>
</dbReference>
<evidence type="ECO:0000256" key="4">
    <source>
        <dbReference type="ARBA" id="ARBA00022989"/>
    </source>
</evidence>
<dbReference type="STRING" id="32264.T1KVY5"/>
<reference evidence="7" key="2">
    <citation type="submission" date="2015-06" db="UniProtKB">
        <authorList>
            <consortium name="EnsemblMetazoa"/>
        </authorList>
    </citation>
    <scope>IDENTIFICATION</scope>
</reference>
<reference evidence="8" key="1">
    <citation type="submission" date="2011-08" db="EMBL/GenBank/DDBJ databases">
        <authorList>
            <person name="Rombauts S."/>
        </authorList>
    </citation>
    <scope>NUCLEOTIDE SEQUENCE</scope>
    <source>
        <strain evidence="8">London</strain>
    </source>
</reference>
<keyword evidence="4" id="KW-1133">Transmembrane helix</keyword>
<evidence type="ECO:0000256" key="2">
    <source>
        <dbReference type="ARBA" id="ARBA00022475"/>
    </source>
</evidence>
<evidence type="ECO:0000313" key="7">
    <source>
        <dbReference type="EnsemblMetazoa" id="tetur23g02290.1"/>
    </source>
</evidence>
<keyword evidence="5" id="KW-0472">Membrane</keyword>
<keyword evidence="8" id="KW-1185">Reference proteome</keyword>
<proteinExistence type="inferred from homology"/>
<evidence type="ECO:0000313" key="8">
    <source>
        <dbReference type="Proteomes" id="UP000015104"/>
    </source>
</evidence>
<dbReference type="Proteomes" id="UP000015104">
    <property type="component" value="Unassembled WGS sequence"/>
</dbReference>
<dbReference type="InterPro" id="IPR009539">
    <property type="entry name" value="VANGL"/>
</dbReference>
<dbReference type="GO" id="GO:0005886">
    <property type="term" value="C:plasma membrane"/>
    <property type="evidence" value="ECO:0007669"/>
    <property type="project" value="UniProtKB-SubCell"/>
</dbReference>